<dbReference type="EMBL" id="CM001889">
    <property type="protein sequence ID" value="EOY50079.1"/>
    <property type="molecule type" value="Genomic_DNA"/>
</dbReference>
<dbReference type="InterPro" id="IPR041698">
    <property type="entry name" value="Methyltransf_25"/>
</dbReference>
<dbReference type="AlphaFoldDB" id="A0A7U9HDC2"/>
<organism evidence="3 4">
    <name type="scientific">Streptomyces lividans 1326</name>
    <dbReference type="NCBI Taxonomy" id="1200984"/>
    <lineage>
        <taxon>Bacteria</taxon>
        <taxon>Bacillati</taxon>
        <taxon>Actinomycetota</taxon>
        <taxon>Actinomycetes</taxon>
        <taxon>Kitasatosporales</taxon>
        <taxon>Streptomycetaceae</taxon>
        <taxon>Streptomyces</taxon>
    </lineage>
</organism>
<dbReference type="Pfam" id="PF04978">
    <property type="entry name" value="MST"/>
    <property type="match status" value="1"/>
</dbReference>
<evidence type="ECO:0000313" key="3">
    <source>
        <dbReference type="EMBL" id="EOY50079.1"/>
    </source>
</evidence>
<proteinExistence type="predicted"/>
<reference evidence="4" key="1">
    <citation type="journal article" date="2013" name="Genome Biol. Evol.">
        <title>The genome sequence of Streptomyces lividans 66 reveals a novel tRNA-dependent peptide biosynthetic system within a metal-related genomic island.</title>
        <authorList>
            <person name="Cruz-Morales P."/>
            <person name="Vijgenboom E."/>
            <person name="Iruegas-Bocardo F."/>
            <person name="Girard G."/>
            <person name="Yanez-Guerra L.A."/>
            <person name="Ramos-Aboites H.E."/>
            <person name="Pernodet J.L."/>
            <person name="Anne J."/>
            <person name="van Wezel G.P."/>
            <person name="Barona-Gomez F."/>
        </authorList>
    </citation>
    <scope>NUCLEOTIDE SEQUENCE [LARGE SCALE GENOMIC DNA]</scope>
    <source>
        <strain evidence="4">1326</strain>
    </source>
</reference>
<dbReference type="Pfam" id="PF13649">
    <property type="entry name" value="Methyltransf_25"/>
    <property type="match status" value="1"/>
</dbReference>
<evidence type="ECO:0000256" key="1">
    <source>
        <dbReference type="SAM" id="MobiDB-lite"/>
    </source>
</evidence>
<dbReference type="InterPro" id="IPR007061">
    <property type="entry name" value="MST-like"/>
</dbReference>
<protein>
    <submittedName>
        <fullName evidence="3">Mini-circle protein</fullName>
    </submittedName>
</protein>
<dbReference type="Gene3D" id="3.40.50.150">
    <property type="entry name" value="Vaccinia Virus protein VP39"/>
    <property type="match status" value="1"/>
</dbReference>
<feature type="region of interest" description="Disordered" evidence="1">
    <location>
        <begin position="69"/>
        <end position="250"/>
    </location>
</feature>
<feature type="compositionally biased region" description="Basic residues" evidence="1">
    <location>
        <begin position="192"/>
        <end position="204"/>
    </location>
</feature>
<feature type="compositionally biased region" description="Low complexity" evidence="1">
    <location>
        <begin position="117"/>
        <end position="154"/>
    </location>
</feature>
<sequence>MSTTDAVTFWDGVYAARPAPDAPRPNVRLVETVTGLPPGDALDLGCGSGGDALWLARRGWRVTAVDISGGRGRAARGARTDPRPRRPGRRRAARPARLLPRGPVRPGQRALPPHALRPGPRVGPARGRARAAPGRAAAGRRPRLDGAVVVGPGPRRAPPGPAGGRGGPRPGPGDVAGRTGRGATPDRDRPGRAHRRGRRPRPARPPRGLTGPAPAARPPHTFRRPVTMPTTPRTHRRDTPPPRTGGGEAETLRGFLDYLRTSIAGKVEDAPEPQVRTAAVASGTNLLGLLNHLTHVERAVFLGEEVRSWPATFRAAPQDGVADVVARYREAVERANRVLDACTDLGAPLPRPRPGRPAPSVRWALTHMVEETGRHAGHADILRELIDGATGR</sequence>
<dbReference type="SUPFAM" id="SSF109854">
    <property type="entry name" value="DinB/YfiT-like putative metalloenzymes"/>
    <property type="match status" value="1"/>
</dbReference>
<feature type="domain" description="Methyltransferase" evidence="2">
    <location>
        <begin position="42"/>
        <end position="77"/>
    </location>
</feature>
<name>A0A7U9HDC2_STRLI</name>
<evidence type="ECO:0000259" key="2">
    <source>
        <dbReference type="Pfam" id="PF13649"/>
    </source>
</evidence>
<dbReference type="CDD" id="cd02440">
    <property type="entry name" value="AdoMet_MTases"/>
    <property type="match status" value="1"/>
</dbReference>
<dbReference type="InterPro" id="IPR029063">
    <property type="entry name" value="SAM-dependent_MTases_sf"/>
</dbReference>
<dbReference type="InterPro" id="IPR034660">
    <property type="entry name" value="DinB/YfiT-like"/>
</dbReference>
<dbReference type="SUPFAM" id="SSF53335">
    <property type="entry name" value="S-adenosyl-L-methionine-dependent methyltransferases"/>
    <property type="match status" value="1"/>
</dbReference>
<evidence type="ECO:0000313" key="4">
    <source>
        <dbReference type="Proteomes" id="UP000014062"/>
    </source>
</evidence>
<dbReference type="Proteomes" id="UP000014062">
    <property type="component" value="Chromosome"/>
</dbReference>
<feature type="compositionally biased region" description="Basic residues" evidence="1">
    <location>
        <begin position="85"/>
        <end position="94"/>
    </location>
</feature>
<dbReference type="Gene3D" id="1.20.120.450">
    <property type="entry name" value="dinb family like domain"/>
    <property type="match status" value="1"/>
</dbReference>
<feature type="compositionally biased region" description="Low complexity" evidence="1">
    <location>
        <begin position="95"/>
        <end position="109"/>
    </location>
</feature>
<gene>
    <name evidence="3" type="ORF">SLI_5371</name>
</gene>
<accession>A0A7U9HDC2</accession>